<sequence>MPVRKAIVGNAYSTHGGIIMIVIVGAIILLAAVIVIIASVATNSGTTHTLAPDSFSVLGYHITGSTGTLLLYGVVLGAIAMLGIATILVGARRSSRRGHAARRDLKHSRQEAKKLSHARDDMVTDHTIDPPTRSREGRPS</sequence>
<feature type="region of interest" description="Disordered" evidence="1">
    <location>
        <begin position="94"/>
        <end position="140"/>
    </location>
</feature>
<feature type="transmembrane region" description="Helical" evidence="2">
    <location>
        <begin position="69"/>
        <end position="89"/>
    </location>
</feature>
<evidence type="ECO:0000256" key="2">
    <source>
        <dbReference type="SAM" id="Phobius"/>
    </source>
</evidence>
<evidence type="ECO:0000256" key="1">
    <source>
        <dbReference type="SAM" id="MobiDB-lite"/>
    </source>
</evidence>
<evidence type="ECO:0000313" key="4">
    <source>
        <dbReference type="Proteomes" id="UP000563898"/>
    </source>
</evidence>
<organism evidence="3 4">
    <name type="scientific">Gordonia polyisoprenivorans</name>
    <dbReference type="NCBI Taxonomy" id="84595"/>
    <lineage>
        <taxon>Bacteria</taxon>
        <taxon>Bacillati</taxon>
        <taxon>Actinomycetota</taxon>
        <taxon>Actinomycetes</taxon>
        <taxon>Mycobacteriales</taxon>
        <taxon>Gordoniaceae</taxon>
        <taxon>Gordonia</taxon>
    </lineage>
</organism>
<reference evidence="3 4" key="1">
    <citation type="submission" date="2020-04" db="EMBL/GenBank/DDBJ databases">
        <title>MicrobeNet Type strains.</title>
        <authorList>
            <person name="Nicholson A.C."/>
        </authorList>
    </citation>
    <scope>NUCLEOTIDE SEQUENCE [LARGE SCALE GENOMIC DNA]</scope>
    <source>
        <strain evidence="3 4">ATCC BAA-14</strain>
    </source>
</reference>
<evidence type="ECO:0000313" key="3">
    <source>
        <dbReference type="EMBL" id="NKX99962.1"/>
    </source>
</evidence>
<accession>A0A846WGA2</accession>
<protein>
    <submittedName>
        <fullName evidence="3">Uncharacterized protein</fullName>
    </submittedName>
</protein>
<dbReference type="EMBL" id="JAAXPC010000001">
    <property type="protein sequence ID" value="NKX99962.1"/>
    <property type="molecule type" value="Genomic_DNA"/>
</dbReference>
<keyword evidence="2" id="KW-0472">Membrane</keyword>
<comment type="caution">
    <text evidence="3">The sequence shown here is derived from an EMBL/GenBank/DDBJ whole genome shotgun (WGS) entry which is preliminary data.</text>
</comment>
<proteinExistence type="predicted"/>
<keyword evidence="2" id="KW-0812">Transmembrane</keyword>
<dbReference type="Proteomes" id="UP000563898">
    <property type="component" value="Unassembled WGS sequence"/>
</dbReference>
<keyword evidence="2" id="KW-1133">Transmembrane helix</keyword>
<dbReference type="RefSeq" id="WP_006373128.1">
    <property type="nucleotide sequence ID" value="NZ_CP072203.1"/>
</dbReference>
<gene>
    <name evidence="3" type="ORF">HGA05_00010</name>
</gene>
<feature type="transmembrane region" description="Helical" evidence="2">
    <location>
        <begin position="12"/>
        <end position="41"/>
    </location>
</feature>
<feature type="compositionally biased region" description="Basic and acidic residues" evidence="1">
    <location>
        <begin position="101"/>
        <end position="140"/>
    </location>
</feature>
<dbReference type="AlphaFoldDB" id="A0A846WGA2"/>
<name>A0A846WGA2_9ACTN</name>